<evidence type="ECO:0000313" key="2">
    <source>
        <dbReference type="Proteomes" id="UP000250321"/>
    </source>
</evidence>
<dbReference type="OrthoDB" id="1181978at2759"/>
<protein>
    <submittedName>
        <fullName evidence="1">Uncharacterized protein</fullName>
    </submittedName>
</protein>
<name>A0A314XR68_PRUYE</name>
<comment type="caution">
    <text evidence="1">The sequence shown here is derived from an EMBL/GenBank/DDBJ whole genome shotgun (WGS) entry which is preliminary data.</text>
</comment>
<accession>A0A314XR68</accession>
<keyword evidence="2" id="KW-1185">Reference proteome</keyword>
<evidence type="ECO:0000313" key="1">
    <source>
        <dbReference type="EMBL" id="PQP94140.1"/>
    </source>
</evidence>
<gene>
    <name evidence="1" type="ORF">Pyn_09569</name>
</gene>
<proteinExistence type="predicted"/>
<organism evidence="1 2">
    <name type="scientific">Prunus yedoensis var. nudiflora</name>
    <dbReference type="NCBI Taxonomy" id="2094558"/>
    <lineage>
        <taxon>Eukaryota</taxon>
        <taxon>Viridiplantae</taxon>
        <taxon>Streptophyta</taxon>
        <taxon>Embryophyta</taxon>
        <taxon>Tracheophyta</taxon>
        <taxon>Spermatophyta</taxon>
        <taxon>Magnoliopsida</taxon>
        <taxon>eudicotyledons</taxon>
        <taxon>Gunneridae</taxon>
        <taxon>Pentapetalae</taxon>
        <taxon>rosids</taxon>
        <taxon>fabids</taxon>
        <taxon>Rosales</taxon>
        <taxon>Rosaceae</taxon>
        <taxon>Amygdaloideae</taxon>
        <taxon>Amygdaleae</taxon>
        <taxon>Prunus</taxon>
    </lineage>
</organism>
<sequence>MSIEALAMAGMDYAESRIELEELEYCGWEQPPPYLVAEQILGIDIVANQEQMKERMRKWAKAVASMNETVIFSPKSTSVFR</sequence>
<dbReference type="AlphaFoldDB" id="A0A314XR68"/>
<dbReference type="EMBL" id="PJQY01002382">
    <property type="protein sequence ID" value="PQP94140.1"/>
    <property type="molecule type" value="Genomic_DNA"/>
</dbReference>
<dbReference type="Proteomes" id="UP000250321">
    <property type="component" value="Unassembled WGS sequence"/>
</dbReference>
<reference evidence="1 2" key="1">
    <citation type="submission" date="2018-02" db="EMBL/GenBank/DDBJ databases">
        <title>Draft genome of wild Prunus yedoensis var. nudiflora.</title>
        <authorList>
            <person name="Baek S."/>
            <person name="Kim J.-H."/>
            <person name="Choi K."/>
            <person name="Kim G.-B."/>
            <person name="Cho A."/>
            <person name="Jang H."/>
            <person name="Shin C.-H."/>
            <person name="Yu H.-J."/>
            <person name="Mun J.-H."/>
        </authorList>
    </citation>
    <scope>NUCLEOTIDE SEQUENCE [LARGE SCALE GENOMIC DNA]</scope>
    <source>
        <strain evidence="2">cv. Jeju island</strain>
        <tissue evidence="1">Leaf</tissue>
    </source>
</reference>